<gene>
    <name evidence="3" type="ORF">HHK36_009135</name>
</gene>
<reference evidence="3 4" key="1">
    <citation type="submission" date="2020-04" db="EMBL/GenBank/DDBJ databases">
        <title>Plant Genome Project.</title>
        <authorList>
            <person name="Zhang R.-G."/>
        </authorList>
    </citation>
    <scope>NUCLEOTIDE SEQUENCE [LARGE SCALE GENOMIC DNA]</scope>
    <source>
        <strain evidence="3">YNK0</strain>
        <tissue evidence="3">Leaf</tissue>
    </source>
</reference>
<evidence type="ECO:0000259" key="2">
    <source>
        <dbReference type="Pfam" id="PF02668"/>
    </source>
</evidence>
<dbReference type="GO" id="GO:0016491">
    <property type="term" value="F:oxidoreductase activity"/>
    <property type="evidence" value="ECO:0007669"/>
    <property type="project" value="UniProtKB-KW"/>
</dbReference>
<organism evidence="3 4">
    <name type="scientific">Tetracentron sinense</name>
    <name type="common">Spur-leaf</name>
    <dbReference type="NCBI Taxonomy" id="13715"/>
    <lineage>
        <taxon>Eukaryota</taxon>
        <taxon>Viridiplantae</taxon>
        <taxon>Streptophyta</taxon>
        <taxon>Embryophyta</taxon>
        <taxon>Tracheophyta</taxon>
        <taxon>Spermatophyta</taxon>
        <taxon>Magnoliopsida</taxon>
        <taxon>Trochodendrales</taxon>
        <taxon>Trochodendraceae</taxon>
        <taxon>Tetracentron</taxon>
    </lineage>
</organism>
<dbReference type="OrthoDB" id="408743at2759"/>
<dbReference type="Gene3D" id="3.60.130.10">
    <property type="entry name" value="Clavaminate synthase-like"/>
    <property type="match status" value="1"/>
</dbReference>
<keyword evidence="1" id="KW-0560">Oxidoreductase</keyword>
<sequence>MEERVPKFMAKLSETGYILGLKTAKENDSSKVISKTWKWVLKTEDEVEAQKRAKEKINCSSVKFNEDGSAEFVYGPMNPIREFVERRVWFNTILGYTKDERDINLRFGDETPFPLEALDAHKKILDENCVDLKWEKGDVLLLDNFCVQHARRPGKPPRVILVSICK</sequence>
<proteinExistence type="predicted"/>
<dbReference type="OMA" id="VERRVWF"/>
<accession>A0A835DH72</accession>
<dbReference type="InterPro" id="IPR042098">
    <property type="entry name" value="TauD-like_sf"/>
</dbReference>
<dbReference type="PANTHER" id="PTHR10696:SF21">
    <property type="entry name" value="TAUD_TFDA-LIKE DOMAIN-CONTAINING PROTEIN"/>
    <property type="match status" value="1"/>
</dbReference>
<dbReference type="Pfam" id="PF02668">
    <property type="entry name" value="TauD"/>
    <property type="match status" value="1"/>
</dbReference>
<evidence type="ECO:0000256" key="1">
    <source>
        <dbReference type="ARBA" id="ARBA00023002"/>
    </source>
</evidence>
<dbReference type="InterPro" id="IPR050411">
    <property type="entry name" value="AlphaKG_dependent_hydroxylases"/>
</dbReference>
<dbReference type="InterPro" id="IPR003819">
    <property type="entry name" value="TauD/TfdA-like"/>
</dbReference>
<comment type="caution">
    <text evidence="3">The sequence shown here is derived from an EMBL/GenBank/DDBJ whole genome shotgun (WGS) entry which is preliminary data.</text>
</comment>
<dbReference type="PANTHER" id="PTHR10696">
    <property type="entry name" value="GAMMA-BUTYROBETAINE HYDROXYLASE-RELATED"/>
    <property type="match status" value="1"/>
</dbReference>
<keyword evidence="4" id="KW-1185">Reference proteome</keyword>
<protein>
    <recommendedName>
        <fullName evidence="2">TauD/TfdA-like domain-containing protein</fullName>
    </recommendedName>
</protein>
<evidence type="ECO:0000313" key="3">
    <source>
        <dbReference type="EMBL" id="KAF8404253.1"/>
    </source>
</evidence>
<name>A0A835DH72_TETSI</name>
<dbReference type="SUPFAM" id="SSF51197">
    <property type="entry name" value="Clavaminate synthase-like"/>
    <property type="match status" value="1"/>
</dbReference>
<dbReference type="Proteomes" id="UP000655225">
    <property type="component" value="Unassembled WGS sequence"/>
</dbReference>
<dbReference type="AlphaFoldDB" id="A0A835DH72"/>
<feature type="domain" description="TauD/TfdA-like" evidence="2">
    <location>
        <begin position="104"/>
        <end position="159"/>
    </location>
</feature>
<evidence type="ECO:0000313" key="4">
    <source>
        <dbReference type="Proteomes" id="UP000655225"/>
    </source>
</evidence>
<dbReference type="EMBL" id="JABCRI010000006">
    <property type="protein sequence ID" value="KAF8404253.1"/>
    <property type="molecule type" value="Genomic_DNA"/>
</dbReference>